<dbReference type="InterPro" id="IPR021179">
    <property type="entry name" value="Mercury_reductase_MerA"/>
</dbReference>
<dbReference type="GO" id="GO:0016152">
    <property type="term" value="F:mercury (II) reductase (NADP+) activity"/>
    <property type="evidence" value="ECO:0007669"/>
    <property type="project" value="UniProtKB-EC"/>
</dbReference>
<evidence type="ECO:0000256" key="15">
    <source>
        <dbReference type="ARBA" id="ARBA00048984"/>
    </source>
</evidence>
<evidence type="ECO:0000256" key="4">
    <source>
        <dbReference type="ARBA" id="ARBA00014791"/>
    </source>
</evidence>
<evidence type="ECO:0000256" key="16">
    <source>
        <dbReference type="PIRSR" id="PIRSR000350-3"/>
    </source>
</evidence>
<dbReference type="PANTHER" id="PTHR43014">
    <property type="entry name" value="MERCURIC REDUCTASE"/>
    <property type="match status" value="1"/>
</dbReference>
<feature type="binding site" evidence="16">
    <location>
        <position position="310"/>
    </location>
    <ligand>
        <name>FAD</name>
        <dbReference type="ChEBI" id="CHEBI:57692"/>
    </ligand>
</feature>
<evidence type="ECO:0000256" key="11">
    <source>
        <dbReference type="ARBA" id="ARBA00023002"/>
    </source>
</evidence>
<dbReference type="RefSeq" id="WP_183386714.1">
    <property type="nucleotide sequence ID" value="NZ_JACHXM010000004.1"/>
</dbReference>
<keyword evidence="16" id="KW-0520">NAD</keyword>
<dbReference type="EC" id="1.16.1.1" evidence="3"/>
<dbReference type="GO" id="GO:0003955">
    <property type="term" value="F:NAD(P)H dehydrogenase (quinone) activity"/>
    <property type="evidence" value="ECO:0007669"/>
    <property type="project" value="TreeGrafter"/>
</dbReference>
<evidence type="ECO:0000256" key="14">
    <source>
        <dbReference type="ARBA" id="ARBA00031725"/>
    </source>
</evidence>
<feature type="binding site" evidence="16">
    <location>
        <begin position="185"/>
        <end position="192"/>
    </location>
    <ligand>
        <name>NAD(+)</name>
        <dbReference type="ChEBI" id="CHEBI:57540"/>
    </ligand>
</feature>
<organism evidence="21 22">
    <name type="scientific">Halomonas organivorans</name>
    <dbReference type="NCBI Taxonomy" id="257772"/>
    <lineage>
        <taxon>Bacteria</taxon>
        <taxon>Pseudomonadati</taxon>
        <taxon>Pseudomonadota</taxon>
        <taxon>Gammaproteobacteria</taxon>
        <taxon>Oceanospirillales</taxon>
        <taxon>Halomonadaceae</taxon>
        <taxon>Halomonas</taxon>
    </lineage>
</organism>
<dbReference type="PROSITE" id="PS00076">
    <property type="entry name" value="PYRIDINE_REDOX_1"/>
    <property type="match status" value="1"/>
</dbReference>
<gene>
    <name evidence="21" type="ORF">FHR96_001171</name>
</gene>
<dbReference type="InterPro" id="IPR016156">
    <property type="entry name" value="FAD/NAD-linked_Rdtase_dimer_sf"/>
</dbReference>
<evidence type="ECO:0000256" key="8">
    <source>
        <dbReference type="ARBA" id="ARBA00022827"/>
    </source>
</evidence>
<evidence type="ECO:0000256" key="13">
    <source>
        <dbReference type="ARBA" id="ARBA00023284"/>
    </source>
</evidence>
<dbReference type="NCBIfam" id="NF010311">
    <property type="entry name" value="PRK13748.1"/>
    <property type="match status" value="1"/>
</dbReference>
<dbReference type="SUPFAM" id="SSF55424">
    <property type="entry name" value="FAD/NAD-linked reductases, dimerisation (C-terminal) domain"/>
    <property type="match status" value="1"/>
</dbReference>
<keyword evidence="6 18" id="KW-0285">Flavoprotein</keyword>
<dbReference type="InterPro" id="IPR036188">
    <property type="entry name" value="FAD/NAD-bd_sf"/>
</dbReference>
<dbReference type="PRINTS" id="PR00945">
    <property type="entry name" value="HGRDTASE"/>
</dbReference>
<reference evidence="21 22" key="1">
    <citation type="submission" date="2020-08" db="EMBL/GenBank/DDBJ databases">
        <title>Genomic Encyclopedia of Type Strains, Phase III (KMG-III): the genomes of soil and plant-associated and newly described type strains.</title>
        <authorList>
            <person name="Whitman W."/>
        </authorList>
    </citation>
    <scope>NUCLEOTIDE SEQUENCE [LARGE SCALE GENOMIC DNA]</scope>
    <source>
        <strain evidence="21 22">CECT 5995</strain>
    </source>
</reference>
<keyword evidence="5" id="KW-0475">Mercuric resistance</keyword>
<dbReference type="GO" id="GO:0050660">
    <property type="term" value="F:flavin adenine dinucleotide binding"/>
    <property type="evidence" value="ECO:0007669"/>
    <property type="project" value="InterPro"/>
</dbReference>
<feature type="binding site" evidence="16">
    <location>
        <position position="53"/>
    </location>
    <ligand>
        <name>FAD</name>
        <dbReference type="ChEBI" id="CHEBI:57692"/>
    </ligand>
</feature>
<protein>
    <recommendedName>
        <fullName evidence="4">Mercuric reductase</fullName>
        <ecNumber evidence="3">1.16.1.1</ecNumber>
    </recommendedName>
    <alternativeName>
        <fullName evidence="14">Hg(II) reductase</fullName>
    </alternativeName>
</protein>
<dbReference type="FunFam" id="3.30.390.30:FF:000001">
    <property type="entry name" value="Dihydrolipoyl dehydrogenase"/>
    <property type="match status" value="1"/>
</dbReference>
<evidence type="ECO:0000256" key="9">
    <source>
        <dbReference type="ARBA" id="ARBA00022857"/>
    </source>
</evidence>
<feature type="disulfide bond" description="Redox-active" evidence="17">
    <location>
        <begin position="44"/>
        <end position="49"/>
    </location>
</feature>
<dbReference type="InterPro" id="IPR023753">
    <property type="entry name" value="FAD/NAD-binding_dom"/>
</dbReference>
<keyword evidence="13 18" id="KW-0676">Redox-active center</keyword>
<proteinExistence type="inferred from homology"/>
<feature type="domain" description="Pyridine nucleotide-disulphide oxidoreductase dimerisation" evidence="19">
    <location>
        <begin position="344"/>
        <end position="450"/>
    </location>
</feature>
<accession>A0A7W5BWB4</accession>
<dbReference type="GO" id="GO:0050661">
    <property type="term" value="F:NADP binding"/>
    <property type="evidence" value="ECO:0007669"/>
    <property type="project" value="InterPro"/>
</dbReference>
<dbReference type="GO" id="GO:0050787">
    <property type="term" value="P:detoxification of mercury ion"/>
    <property type="evidence" value="ECO:0007669"/>
    <property type="project" value="InterPro"/>
</dbReference>
<comment type="caution">
    <text evidence="21">The sequence shown here is derived from an EMBL/GenBank/DDBJ whole genome shotgun (WGS) entry which is preliminary data.</text>
</comment>
<evidence type="ECO:0000256" key="10">
    <source>
        <dbReference type="ARBA" id="ARBA00022914"/>
    </source>
</evidence>
<keyword evidence="8 16" id="KW-0274">FAD</keyword>
<evidence type="ECO:0000256" key="17">
    <source>
        <dbReference type="PIRSR" id="PIRSR000350-4"/>
    </source>
</evidence>
<comment type="subunit">
    <text evidence="2">Homodimer.</text>
</comment>
<dbReference type="Pfam" id="PF07992">
    <property type="entry name" value="Pyr_redox_2"/>
    <property type="match status" value="1"/>
</dbReference>
<evidence type="ECO:0000256" key="7">
    <source>
        <dbReference type="ARBA" id="ARBA00022723"/>
    </source>
</evidence>
<keyword evidence="9" id="KW-0521">NADP</keyword>
<evidence type="ECO:0000256" key="12">
    <source>
        <dbReference type="ARBA" id="ARBA00023157"/>
    </source>
</evidence>
<dbReference type="PANTHER" id="PTHR43014:SF2">
    <property type="entry name" value="MERCURIC REDUCTASE"/>
    <property type="match status" value="1"/>
</dbReference>
<dbReference type="GO" id="GO:0016668">
    <property type="term" value="F:oxidoreductase activity, acting on a sulfur group of donors, NAD(P) as acceptor"/>
    <property type="evidence" value="ECO:0007669"/>
    <property type="project" value="InterPro"/>
</dbReference>
<comment type="similarity">
    <text evidence="1 18">Belongs to the class-I pyridine nucleotide-disulfide oxidoreductase family.</text>
</comment>
<dbReference type="Pfam" id="PF02852">
    <property type="entry name" value="Pyr_redox_dim"/>
    <property type="match status" value="1"/>
</dbReference>
<keyword evidence="22" id="KW-1185">Reference proteome</keyword>
<evidence type="ECO:0000259" key="19">
    <source>
        <dbReference type="Pfam" id="PF02852"/>
    </source>
</evidence>
<evidence type="ECO:0000313" key="22">
    <source>
        <dbReference type="Proteomes" id="UP000525987"/>
    </source>
</evidence>
<dbReference type="InterPro" id="IPR001100">
    <property type="entry name" value="Pyr_nuc-diS_OxRdtase"/>
</dbReference>
<keyword evidence="7" id="KW-0479">Metal-binding</keyword>
<comment type="catalytic activity">
    <reaction evidence="15">
        <text>Hg + NADP(+) + H(+) = Hg(2+) + NADPH</text>
        <dbReference type="Rhea" id="RHEA:23856"/>
        <dbReference type="ChEBI" id="CHEBI:15378"/>
        <dbReference type="ChEBI" id="CHEBI:16170"/>
        <dbReference type="ChEBI" id="CHEBI:16793"/>
        <dbReference type="ChEBI" id="CHEBI:57783"/>
        <dbReference type="ChEBI" id="CHEBI:58349"/>
        <dbReference type="EC" id="1.16.1.1"/>
    </reaction>
</comment>
<evidence type="ECO:0000256" key="18">
    <source>
        <dbReference type="RuleBase" id="RU003691"/>
    </source>
</evidence>
<dbReference type="NCBIfam" id="TIGR02053">
    <property type="entry name" value="MerA"/>
    <property type="match status" value="1"/>
</dbReference>
<feature type="binding site" evidence="16">
    <location>
        <position position="270"/>
    </location>
    <ligand>
        <name>NAD(+)</name>
        <dbReference type="ChEBI" id="CHEBI:57540"/>
    </ligand>
</feature>
<dbReference type="SUPFAM" id="SSF51905">
    <property type="entry name" value="FAD/NAD(P)-binding domain"/>
    <property type="match status" value="1"/>
</dbReference>
<comment type="cofactor">
    <cofactor evidence="16">
        <name>FAD</name>
        <dbReference type="ChEBI" id="CHEBI:57692"/>
    </cofactor>
    <text evidence="16">Binds 1 FAD per subunit.</text>
</comment>
<keyword evidence="10" id="KW-0476">Mercury</keyword>
<dbReference type="Gene3D" id="3.50.50.60">
    <property type="entry name" value="FAD/NAD(P)-binding domain"/>
    <property type="match status" value="2"/>
</dbReference>
<evidence type="ECO:0000256" key="6">
    <source>
        <dbReference type="ARBA" id="ARBA00022630"/>
    </source>
</evidence>
<dbReference type="EMBL" id="JACHXM010000004">
    <property type="protein sequence ID" value="MBB3140309.1"/>
    <property type="molecule type" value="Genomic_DNA"/>
</dbReference>
<dbReference type="InterPro" id="IPR004099">
    <property type="entry name" value="Pyr_nucl-diS_OxRdtase_dimer"/>
</dbReference>
<evidence type="ECO:0000259" key="20">
    <source>
        <dbReference type="Pfam" id="PF07992"/>
    </source>
</evidence>
<dbReference type="GO" id="GO:0045340">
    <property type="term" value="F:mercury ion binding"/>
    <property type="evidence" value="ECO:0007669"/>
    <property type="project" value="InterPro"/>
</dbReference>
<evidence type="ECO:0000313" key="21">
    <source>
        <dbReference type="EMBL" id="MBB3140309.1"/>
    </source>
</evidence>
<name>A0A7W5BWB4_9GAMM</name>
<dbReference type="Gene3D" id="3.30.390.30">
    <property type="match status" value="1"/>
</dbReference>
<evidence type="ECO:0000256" key="3">
    <source>
        <dbReference type="ARBA" id="ARBA00012661"/>
    </source>
</evidence>
<dbReference type="InterPro" id="IPR012999">
    <property type="entry name" value="Pyr_OxRdtase_I_AS"/>
</dbReference>
<feature type="domain" description="FAD/NAD(P)-binding" evidence="20">
    <location>
        <begin position="8"/>
        <end position="325"/>
    </location>
</feature>
<evidence type="ECO:0000256" key="1">
    <source>
        <dbReference type="ARBA" id="ARBA00007532"/>
    </source>
</evidence>
<sequence length="468" mass="49418">MNDEKKLHIAVIGSGGAAMAAALKAAERGARITLIERGTLGGTCVNTGCVPSKIMIRAAHIAHLRNESPFDEGVSAQAPVVDRAKLLAQQQARVEELRDAKYEGILRDHPAITVLNGEARFIDERTLTVALSEGGEKTVHFDRAFIGTGARPAVPPVPGLADTPYLTSTSALALDTLPKRLIVIGASVVAVELAQAFARLGSRVTLLARSRLLSQEDPAVGDAVQAAFRREGIEVLKKTQASGVTHDGQLFTLQTNAGTLRAEQLLVATGRTPNTEALNLARIGVETARGAILVDERLQTMAPGIYAAGDCTDQPEFVYVAAAGGSRAAVNMTEGDATLDLSAMPAVIFTDPQVATIGLTEAEAVRQGFKVDTRSLDLENVPRALVNFDTGGFIKMVAERESGRLLGVQAVAGEAGELIQTAVMALRARITVQDIGDELFPYLTMVEGLKLCAQTFTKDVTQLSCCAG</sequence>
<keyword evidence="16" id="KW-0547">Nucleotide-binding</keyword>
<dbReference type="Proteomes" id="UP000525987">
    <property type="component" value="Unassembled WGS sequence"/>
</dbReference>
<evidence type="ECO:0000256" key="2">
    <source>
        <dbReference type="ARBA" id="ARBA00011738"/>
    </source>
</evidence>
<evidence type="ECO:0000256" key="5">
    <source>
        <dbReference type="ARBA" id="ARBA00022466"/>
    </source>
</evidence>
<keyword evidence="11 18" id="KW-0560">Oxidoreductase</keyword>
<keyword evidence="12" id="KW-1015">Disulfide bond</keyword>
<dbReference type="PIRSF" id="PIRSF000350">
    <property type="entry name" value="Mercury_reductase_MerA"/>
    <property type="match status" value="1"/>
</dbReference>
<dbReference type="AlphaFoldDB" id="A0A7W5BWB4"/>